<organism evidence="1 2">
    <name type="scientific">Haloactinomyces albus</name>
    <dbReference type="NCBI Taxonomy" id="1352928"/>
    <lineage>
        <taxon>Bacteria</taxon>
        <taxon>Bacillati</taxon>
        <taxon>Actinomycetota</taxon>
        <taxon>Actinomycetes</taxon>
        <taxon>Actinopolysporales</taxon>
        <taxon>Actinopolysporaceae</taxon>
        <taxon>Haloactinomyces</taxon>
    </lineage>
</organism>
<evidence type="ECO:0000313" key="2">
    <source>
        <dbReference type="Proteomes" id="UP001180845"/>
    </source>
</evidence>
<comment type="caution">
    <text evidence="1">The sequence shown here is derived from an EMBL/GenBank/DDBJ whole genome shotgun (WGS) entry which is preliminary data.</text>
</comment>
<dbReference type="EMBL" id="JAVDXW010000001">
    <property type="protein sequence ID" value="MDR7302850.1"/>
    <property type="molecule type" value="Genomic_DNA"/>
</dbReference>
<evidence type="ECO:0000313" key="1">
    <source>
        <dbReference type="EMBL" id="MDR7302850.1"/>
    </source>
</evidence>
<protein>
    <recommendedName>
        <fullName evidence="3">Zinc-finger</fullName>
    </recommendedName>
</protein>
<gene>
    <name evidence="1" type="ORF">JOF55_003031</name>
</gene>
<reference evidence="1" key="1">
    <citation type="submission" date="2023-07" db="EMBL/GenBank/DDBJ databases">
        <title>Sequencing the genomes of 1000 actinobacteria strains.</title>
        <authorList>
            <person name="Klenk H.-P."/>
        </authorList>
    </citation>
    <scope>NUCLEOTIDE SEQUENCE</scope>
    <source>
        <strain evidence="1">DSM 45977</strain>
    </source>
</reference>
<sequence>MRSDGTRVGLWQPVSSGRHAFGVRARQAEPGETVEAMCGAEVDTDELQRVAEEIDWIMKQTCMDCWRLLKEQQQQAQQQQS</sequence>
<dbReference type="AlphaFoldDB" id="A0AAE3ZFD0"/>
<name>A0AAE3ZFD0_9ACTN</name>
<dbReference type="RefSeq" id="WP_310274733.1">
    <property type="nucleotide sequence ID" value="NZ_JAVDXW010000001.1"/>
</dbReference>
<keyword evidence="2" id="KW-1185">Reference proteome</keyword>
<dbReference type="InterPro" id="IPR031795">
    <property type="entry name" value="Zf-HC3"/>
</dbReference>
<accession>A0AAE3ZFD0</accession>
<evidence type="ECO:0008006" key="3">
    <source>
        <dbReference type="Google" id="ProtNLM"/>
    </source>
</evidence>
<dbReference type="Proteomes" id="UP001180845">
    <property type="component" value="Unassembled WGS sequence"/>
</dbReference>
<proteinExistence type="predicted"/>
<dbReference type="Pfam" id="PF16827">
    <property type="entry name" value="zf-HC3"/>
    <property type="match status" value="1"/>
</dbReference>